<reference evidence="1" key="1">
    <citation type="submission" date="2015-08" db="UniProtKB">
        <authorList>
            <consortium name="WormBaseParasite"/>
        </authorList>
    </citation>
    <scope>IDENTIFICATION</scope>
</reference>
<dbReference type="AlphaFoldDB" id="A0A0K0EEZ3"/>
<protein>
    <submittedName>
        <fullName evidence="1">B12-binding domain-containing protein</fullName>
    </submittedName>
</protein>
<accession>A0A0K0EEZ3</accession>
<evidence type="ECO:0000313" key="1">
    <source>
        <dbReference type="WBParaSite" id="SSTP_0000805700.1"/>
    </source>
</evidence>
<proteinExistence type="predicted"/>
<sequence length="241" mass="28011">MKISSKDTTSTKGTPRFYESPYNYFIYELNSFIYKRLIAEKNDTNIKDEIISFVCRLSKEISFNNFTTFDTCTLSFPTRRELSYSQLLEERAFPMYFTANEEEMLLSFPTEEFKTWFRNEIVTILDLIELYKKNSMDYIVPKVINDLTRCPVITIDLGGLQGLFKELNFTKGLLEVIIFSMDAISVRYNYWISEILYKNFPNISLSFGAGSSKRLRDIVLEPESNFASLGNIVSNSLINTL</sequence>
<organism evidence="1">
    <name type="scientific">Strongyloides stercoralis</name>
    <name type="common">Threadworm</name>
    <dbReference type="NCBI Taxonomy" id="6248"/>
    <lineage>
        <taxon>Eukaryota</taxon>
        <taxon>Metazoa</taxon>
        <taxon>Ecdysozoa</taxon>
        <taxon>Nematoda</taxon>
        <taxon>Chromadorea</taxon>
        <taxon>Rhabditida</taxon>
        <taxon>Tylenchina</taxon>
        <taxon>Panagrolaimomorpha</taxon>
        <taxon>Strongyloidoidea</taxon>
        <taxon>Strongyloididae</taxon>
        <taxon>Strongyloides</taxon>
    </lineage>
</organism>
<name>A0A0K0EEZ3_STRER</name>
<dbReference type="WBParaSite" id="SSTP_0000805700.1">
    <property type="protein sequence ID" value="SSTP_0000805700.1"/>
    <property type="gene ID" value="SSTP_0000805700"/>
</dbReference>